<dbReference type="OrthoDB" id="5647907at2"/>
<dbReference type="PANTHER" id="PTHR34606">
    <property type="entry name" value="BON DOMAIN-CONTAINING PROTEIN"/>
    <property type="match status" value="1"/>
</dbReference>
<evidence type="ECO:0000259" key="2">
    <source>
        <dbReference type="PROSITE" id="PS50914"/>
    </source>
</evidence>
<accession>A0A0A2SSX2</accession>
<dbReference type="Gene3D" id="3.30.1340.30">
    <property type="match status" value="1"/>
</dbReference>
<dbReference type="Pfam" id="PF04972">
    <property type="entry name" value="BON"/>
    <property type="match status" value="1"/>
</dbReference>
<name>A0A0A2SSX2_9GAMM</name>
<gene>
    <name evidence="3" type="ORF">EP47_11095</name>
</gene>
<protein>
    <recommendedName>
        <fullName evidence="2">BON domain-containing protein</fullName>
    </recommendedName>
</protein>
<dbReference type="STRING" id="1498499.EP47_11095"/>
<feature type="chain" id="PRO_5002004543" description="BON domain-containing protein" evidence="1">
    <location>
        <begin position="27"/>
        <end position="105"/>
    </location>
</feature>
<dbReference type="PROSITE" id="PS50914">
    <property type="entry name" value="BON"/>
    <property type="match status" value="1"/>
</dbReference>
<proteinExistence type="predicted"/>
<sequence>MLKYLLSALISVFLVLVSGCQTHTTAGSGLFSPTYPSGMTLAQSVQEALIQSNDPVIAQVRVETNQNTVILSGYVKKIRQSDIAEQIARNVQGVQMVQNNIIVRP</sequence>
<feature type="domain" description="BON" evidence="2">
    <location>
        <begin position="37"/>
        <end position="105"/>
    </location>
</feature>
<comment type="caution">
    <text evidence="3">The sequence shown here is derived from an EMBL/GenBank/DDBJ whole genome shotgun (WGS) entry which is preliminary data.</text>
</comment>
<dbReference type="PROSITE" id="PS51257">
    <property type="entry name" value="PROKAR_LIPOPROTEIN"/>
    <property type="match status" value="1"/>
</dbReference>
<dbReference type="InterPro" id="IPR007055">
    <property type="entry name" value="BON_dom"/>
</dbReference>
<dbReference type="RefSeq" id="WP_035890863.1">
    <property type="nucleotide sequence ID" value="NZ_JNCF01000058.1"/>
</dbReference>
<dbReference type="Proteomes" id="UP000054422">
    <property type="component" value="Unassembled WGS sequence"/>
</dbReference>
<dbReference type="PANTHER" id="PTHR34606:SF15">
    <property type="entry name" value="BON DOMAIN-CONTAINING PROTEIN"/>
    <property type="match status" value="1"/>
</dbReference>
<organism evidence="3 4">
    <name type="scientific">Legionella norrlandica</name>
    <dbReference type="NCBI Taxonomy" id="1498499"/>
    <lineage>
        <taxon>Bacteria</taxon>
        <taxon>Pseudomonadati</taxon>
        <taxon>Pseudomonadota</taxon>
        <taxon>Gammaproteobacteria</taxon>
        <taxon>Legionellales</taxon>
        <taxon>Legionellaceae</taxon>
        <taxon>Legionella</taxon>
    </lineage>
</organism>
<evidence type="ECO:0000313" key="3">
    <source>
        <dbReference type="EMBL" id="KGP62539.1"/>
    </source>
</evidence>
<keyword evidence="4" id="KW-1185">Reference proteome</keyword>
<keyword evidence="1" id="KW-0732">Signal</keyword>
<evidence type="ECO:0000256" key="1">
    <source>
        <dbReference type="SAM" id="SignalP"/>
    </source>
</evidence>
<reference evidence="3 4" key="1">
    <citation type="submission" date="2014-05" db="EMBL/GenBank/DDBJ databases">
        <authorList>
            <person name="Rizzardi K."/>
            <person name="Winiecka-Krusnell J."/>
            <person name="Ramliden M."/>
            <person name="Alm E."/>
            <person name="Andersson S."/>
            <person name="Byfors S."/>
        </authorList>
    </citation>
    <scope>NUCLEOTIDE SEQUENCE [LARGE SCALE GENOMIC DNA]</scope>
    <source>
        <strain evidence="3 4">LEGN</strain>
    </source>
</reference>
<feature type="signal peptide" evidence="1">
    <location>
        <begin position="1"/>
        <end position="26"/>
    </location>
</feature>
<dbReference type="InterPro" id="IPR051686">
    <property type="entry name" value="Lipoprotein_DolP"/>
</dbReference>
<dbReference type="AlphaFoldDB" id="A0A0A2SSX2"/>
<dbReference type="EMBL" id="JNCF01000058">
    <property type="protein sequence ID" value="KGP62539.1"/>
    <property type="molecule type" value="Genomic_DNA"/>
</dbReference>
<evidence type="ECO:0000313" key="4">
    <source>
        <dbReference type="Proteomes" id="UP000054422"/>
    </source>
</evidence>